<evidence type="ECO:0000256" key="7">
    <source>
        <dbReference type="ARBA" id="ARBA00023284"/>
    </source>
</evidence>
<dbReference type="EMBL" id="CP042218">
    <property type="protein sequence ID" value="QDW66402.1"/>
    <property type="molecule type" value="Genomic_DNA"/>
</dbReference>
<evidence type="ECO:0000259" key="11">
    <source>
        <dbReference type="PROSITE" id="PS51352"/>
    </source>
</evidence>
<dbReference type="Gene3D" id="3.40.30.10">
    <property type="entry name" value="Glutaredoxin"/>
    <property type="match status" value="1"/>
</dbReference>
<evidence type="ECO:0000256" key="8">
    <source>
        <dbReference type="SAM" id="MobiDB-lite"/>
    </source>
</evidence>
<keyword evidence="7" id="KW-0676">Redox-active center</keyword>
<dbReference type="GO" id="GO:0005886">
    <property type="term" value="C:plasma membrane"/>
    <property type="evidence" value="ECO:0007669"/>
    <property type="project" value="UniProtKB-SubCell"/>
</dbReference>
<feature type="chain" id="PRO_5022123484" evidence="10">
    <location>
        <begin position="29"/>
        <end position="786"/>
    </location>
</feature>
<feature type="transmembrane region" description="Helical" evidence="9">
    <location>
        <begin position="472"/>
        <end position="493"/>
    </location>
</feature>
<dbReference type="GO" id="GO:0015035">
    <property type="term" value="F:protein-disulfide reductase activity"/>
    <property type="evidence" value="ECO:0007669"/>
    <property type="project" value="TreeGrafter"/>
</dbReference>
<protein>
    <submittedName>
        <fullName evidence="12">Cytochrome C biogenesis protein</fullName>
    </submittedName>
</protein>
<dbReference type="Pfam" id="PF11412">
    <property type="entry name" value="DsbD_N"/>
    <property type="match status" value="2"/>
</dbReference>
<dbReference type="InterPro" id="IPR013766">
    <property type="entry name" value="Thioredoxin_domain"/>
</dbReference>
<keyword evidence="10" id="KW-0732">Signal</keyword>
<proteinExistence type="predicted"/>
<comment type="subcellular location">
    <subcellularLocation>
        <location evidence="1">Cell membrane</location>
        <topology evidence="1">Multi-pass membrane protein</topology>
    </subcellularLocation>
</comment>
<evidence type="ECO:0000313" key="12">
    <source>
        <dbReference type="EMBL" id="QDW66402.1"/>
    </source>
</evidence>
<sequence>MSVLRSLADRAWTAMLLLSVLLAPSAHAAGPEDLLPVDEAFALRVEATAPDRIELEWTIAEGYYLYRHRMGAEPVDDGFRAAADGLQLPAGKRHVDEFFGEVETYRQRVLAVLPGEAVAARTQLKVRYQGCADIGICYPPQTRTVTVALPPAPAAAVPARPDAGFAALGQALGAGAPRAGSGLPALAGRAGALPLPEDQAFTFEAIVADGDTVLMRFTPAPGYYVYRDRSSFRLEADGIEAGAPRWPGGVQHNDGYFGDVVVYFDQVDVPLPLRRSHGEPRDAVLTATFQGCQDEGICYPPMTRSVRLSLPASARAGSAPGAPADADAAGAAEALATAAGVLDASPPPAADPVPATSAPAASRAGGDATVDNAARSTPPASAPGRGGLALALLLALAGGVLLNIMPCVLPILSLKVLGLAQGGASRAHARSHAIWYTAGVLVAFAAIGLLVLGLRAAGQAMGWGFQLQQPGFVAALVLLLAAVGLSLSGVFSIGGSANLGRGLAARTGPVGDFFTGVLACVVASPCIAPFMGGALAYAFTAPAAVALLVFLALGLGLALPFLLVGFIPALAGRLPKPGPWMVTFKQVLAFPMYLTAIWLAWVLGRQRGVDAMALVAIGVTLMALALWWLEHARMRGGWVRRLPAIALLLVALSPAWLVTGLPAPTTMAAAAEGESVPYSAARLRELRDAGTPVFINMTADWCVTCKANERVLSSPAFISALEGTGAVYMVGDWTNVDPEISAFLEAHRAVGVPLYVVYPRGGGEGEVLPAVLDRDTAIAALERAAR</sequence>
<dbReference type="InterPro" id="IPR017937">
    <property type="entry name" value="Thioredoxin_CS"/>
</dbReference>
<keyword evidence="5 9" id="KW-1133">Transmembrane helix</keyword>
<evidence type="ECO:0000256" key="2">
    <source>
        <dbReference type="ARBA" id="ARBA00022475"/>
    </source>
</evidence>
<evidence type="ECO:0000256" key="5">
    <source>
        <dbReference type="ARBA" id="ARBA00022989"/>
    </source>
</evidence>
<dbReference type="InterPro" id="IPR035671">
    <property type="entry name" value="DsbD_gamma"/>
</dbReference>
<name>A0A518N3B5_9GAMM</name>
<feature type="compositionally biased region" description="Low complexity" evidence="8">
    <location>
        <begin position="352"/>
        <end position="364"/>
    </location>
</feature>
<evidence type="ECO:0000256" key="9">
    <source>
        <dbReference type="SAM" id="Phobius"/>
    </source>
</evidence>
<feature type="transmembrane region" description="Helical" evidence="9">
    <location>
        <begin position="545"/>
        <end position="570"/>
    </location>
</feature>
<dbReference type="Pfam" id="PF13899">
    <property type="entry name" value="Thioredoxin_7"/>
    <property type="match status" value="1"/>
</dbReference>
<dbReference type="InterPro" id="IPR036929">
    <property type="entry name" value="DsbDN_sf"/>
</dbReference>
<dbReference type="OrthoDB" id="9811036at2"/>
<keyword evidence="6 9" id="KW-0472">Membrane</keyword>
<dbReference type="RefSeq" id="WP_144891117.1">
    <property type="nucleotide sequence ID" value="NZ_CP042218.1"/>
</dbReference>
<dbReference type="PANTHER" id="PTHR32234">
    <property type="entry name" value="THIOL:DISULFIDE INTERCHANGE PROTEIN DSBD"/>
    <property type="match status" value="1"/>
</dbReference>
<dbReference type="InterPro" id="IPR036249">
    <property type="entry name" value="Thioredoxin-like_sf"/>
</dbReference>
<evidence type="ECO:0000256" key="1">
    <source>
        <dbReference type="ARBA" id="ARBA00004651"/>
    </source>
</evidence>
<feature type="transmembrane region" description="Helical" evidence="9">
    <location>
        <begin position="433"/>
        <end position="452"/>
    </location>
</feature>
<feature type="transmembrane region" description="Helical" evidence="9">
    <location>
        <begin position="641"/>
        <end position="658"/>
    </location>
</feature>
<dbReference type="GO" id="GO:0045454">
    <property type="term" value="P:cell redox homeostasis"/>
    <property type="evidence" value="ECO:0007669"/>
    <property type="project" value="TreeGrafter"/>
</dbReference>
<dbReference type="PROSITE" id="PS00194">
    <property type="entry name" value="THIOREDOXIN_1"/>
    <property type="match status" value="1"/>
</dbReference>
<keyword evidence="2" id="KW-1003">Cell membrane</keyword>
<dbReference type="SUPFAM" id="SSF52833">
    <property type="entry name" value="Thioredoxin-like"/>
    <property type="match status" value="1"/>
</dbReference>
<feature type="transmembrane region" description="Helical" evidence="9">
    <location>
        <begin position="582"/>
        <end position="603"/>
    </location>
</feature>
<organism evidence="12 13">
    <name type="scientific">Luteimonas granuli</name>
    <dbReference type="NCBI Taxonomy" id="1176533"/>
    <lineage>
        <taxon>Bacteria</taxon>
        <taxon>Pseudomonadati</taxon>
        <taxon>Pseudomonadota</taxon>
        <taxon>Gammaproteobacteria</taxon>
        <taxon>Lysobacterales</taxon>
        <taxon>Lysobacteraceae</taxon>
        <taxon>Luteimonas</taxon>
    </lineage>
</organism>
<dbReference type="Proteomes" id="UP000316584">
    <property type="component" value="Chromosome"/>
</dbReference>
<evidence type="ECO:0000256" key="10">
    <source>
        <dbReference type="SAM" id="SignalP"/>
    </source>
</evidence>
<evidence type="ECO:0000256" key="4">
    <source>
        <dbReference type="ARBA" id="ARBA00022748"/>
    </source>
</evidence>
<feature type="transmembrane region" description="Helical" evidence="9">
    <location>
        <begin position="513"/>
        <end position="539"/>
    </location>
</feature>
<reference evidence="12 13" key="1">
    <citation type="submission" date="2019-07" db="EMBL/GenBank/DDBJ databases">
        <title>Full genome sequence of Luteimonas sp. Gr-4.</title>
        <authorList>
            <person name="Im W.-T."/>
        </authorList>
    </citation>
    <scope>NUCLEOTIDE SEQUENCE [LARGE SCALE GENOMIC DNA]</scope>
    <source>
        <strain evidence="12 13">Gr-4</strain>
    </source>
</reference>
<keyword evidence="13" id="KW-1185">Reference proteome</keyword>
<feature type="signal peptide" evidence="10">
    <location>
        <begin position="1"/>
        <end position="28"/>
    </location>
</feature>
<dbReference type="Gene3D" id="2.60.40.1250">
    <property type="entry name" value="Thiol:disulfide interchange protein DsbD, N-terminal domain"/>
    <property type="match status" value="2"/>
</dbReference>
<keyword evidence="3 9" id="KW-0812">Transmembrane</keyword>
<dbReference type="PANTHER" id="PTHR32234:SF3">
    <property type="entry name" value="SUPPRESSION OF COPPER SENSITIVITY PROTEIN"/>
    <property type="match status" value="1"/>
</dbReference>
<dbReference type="KEGG" id="lug:FPZ22_05400"/>
<dbReference type="PROSITE" id="PS51352">
    <property type="entry name" value="THIOREDOXIN_2"/>
    <property type="match status" value="1"/>
</dbReference>
<dbReference type="SUPFAM" id="SSF74863">
    <property type="entry name" value="Thiol:disulfide interchange protein DsbD, N-terminal domain (DsbD-alpha)"/>
    <property type="match status" value="2"/>
</dbReference>
<evidence type="ECO:0000256" key="6">
    <source>
        <dbReference type="ARBA" id="ARBA00023136"/>
    </source>
</evidence>
<feature type="region of interest" description="Disordered" evidence="8">
    <location>
        <begin position="343"/>
        <end position="383"/>
    </location>
</feature>
<dbReference type="CDD" id="cd02953">
    <property type="entry name" value="DsbDgamma"/>
    <property type="match status" value="1"/>
</dbReference>
<dbReference type="InterPro" id="IPR003834">
    <property type="entry name" value="Cyt_c_assmbl_TM_dom"/>
</dbReference>
<dbReference type="AlphaFoldDB" id="A0A518N3B5"/>
<feature type="transmembrane region" description="Helical" evidence="9">
    <location>
        <begin position="609"/>
        <end position="629"/>
    </location>
</feature>
<dbReference type="GO" id="GO:0017004">
    <property type="term" value="P:cytochrome complex assembly"/>
    <property type="evidence" value="ECO:0007669"/>
    <property type="project" value="UniProtKB-KW"/>
</dbReference>
<evidence type="ECO:0000313" key="13">
    <source>
        <dbReference type="Proteomes" id="UP000316584"/>
    </source>
</evidence>
<keyword evidence="4" id="KW-0201">Cytochrome c-type biogenesis</keyword>
<evidence type="ECO:0000256" key="3">
    <source>
        <dbReference type="ARBA" id="ARBA00022692"/>
    </source>
</evidence>
<accession>A0A518N3B5</accession>
<dbReference type="Pfam" id="PF02683">
    <property type="entry name" value="DsbD_TM"/>
    <property type="match status" value="1"/>
</dbReference>
<feature type="transmembrane region" description="Helical" evidence="9">
    <location>
        <begin position="388"/>
        <end position="412"/>
    </location>
</feature>
<feature type="domain" description="Thioredoxin" evidence="11">
    <location>
        <begin position="657"/>
        <end position="786"/>
    </location>
</feature>
<dbReference type="InterPro" id="IPR028250">
    <property type="entry name" value="DsbDN"/>
</dbReference>
<gene>
    <name evidence="12" type="ORF">FPZ22_05400</name>
</gene>